<evidence type="ECO:0008006" key="5">
    <source>
        <dbReference type="Google" id="ProtNLM"/>
    </source>
</evidence>
<name>A0A176W7Q9_MARPO</name>
<sequence length="450" mass="49757">MSSTQGAHSLAFRVMRLCRPALQVDLGLRVDPVDLICGEDDVQKLVENHGDVEDSKDKTSFYRRAELEDPIDALGLSGILVLPQTFGYISVGNHTNHDVRDVGVKAELQTERQKLILADSTKAPLDYIKAGGRYDFIIEHDIKELGQHTLVCIAVYTDSDGERKYLPQYFKFLATNPLSVRTKVRMVKDTTYLEACIENNTRSHLFLDNVKFDPAPPFVVKILEPDTEAKDDLDGLLSGLFNQVKLVRANGGTRHFLYQLTAPPPDPGVAKIPVTNALGKLELLWRTTLGEPGRLQTQQILGNPVPRKEVSLEIAELPSRIILERPFLVRVTVNNSTDHRVGPLQISMSQEDAQGVKRAIVVNGLWSLSLVATAIGVQRIIGIRVVDVRDGKVFDILSPTENIVVDSSSKPRSINNSLNHIASTPALDRAIYSASVEESATDFVSLMSNH</sequence>
<dbReference type="EMBL" id="LVLJ01001706">
    <property type="protein sequence ID" value="OAE28661.1"/>
    <property type="molecule type" value="Genomic_DNA"/>
</dbReference>
<dbReference type="PANTHER" id="PTHR13134:SF3">
    <property type="entry name" value="TRAFFICKING PROTEIN PARTICLE COMPLEX SUBUNIT 13"/>
    <property type="match status" value="1"/>
</dbReference>
<evidence type="ECO:0000313" key="3">
    <source>
        <dbReference type="EMBL" id="OAE28661.1"/>
    </source>
</evidence>
<comment type="caution">
    <text evidence="3">The sequence shown here is derived from an EMBL/GenBank/DDBJ whole genome shotgun (WGS) entry which is preliminary data.</text>
</comment>
<evidence type="ECO:0000313" key="4">
    <source>
        <dbReference type="Proteomes" id="UP000077202"/>
    </source>
</evidence>
<dbReference type="InterPro" id="IPR010378">
    <property type="entry name" value="TRAPPC13"/>
</dbReference>
<dbReference type="InterPro" id="IPR055429">
    <property type="entry name" value="TRAPPC13_M"/>
</dbReference>
<dbReference type="GO" id="GO:1990072">
    <property type="term" value="C:TRAPPIII protein complex"/>
    <property type="evidence" value="ECO:0007669"/>
    <property type="project" value="TreeGrafter"/>
</dbReference>
<organism evidence="3 4">
    <name type="scientific">Marchantia polymorpha subsp. ruderalis</name>
    <dbReference type="NCBI Taxonomy" id="1480154"/>
    <lineage>
        <taxon>Eukaryota</taxon>
        <taxon>Viridiplantae</taxon>
        <taxon>Streptophyta</taxon>
        <taxon>Embryophyta</taxon>
        <taxon>Marchantiophyta</taxon>
        <taxon>Marchantiopsida</taxon>
        <taxon>Marchantiidae</taxon>
        <taxon>Marchantiales</taxon>
        <taxon>Marchantiaceae</taxon>
        <taxon>Marchantia</taxon>
    </lineage>
</organism>
<dbReference type="Proteomes" id="UP000077202">
    <property type="component" value="Unassembled WGS sequence"/>
</dbReference>
<dbReference type="Pfam" id="PF23647">
    <property type="entry name" value="TRAPPC13_M"/>
    <property type="match status" value="1"/>
</dbReference>
<feature type="domain" description="Trafficking protein particle complex subunit 13 N-terminal" evidence="1">
    <location>
        <begin position="8"/>
        <end position="173"/>
    </location>
</feature>
<evidence type="ECO:0000259" key="1">
    <source>
        <dbReference type="Pfam" id="PF06159"/>
    </source>
</evidence>
<feature type="domain" description="Trafficking protein particle complex subunit 13 middle" evidence="2">
    <location>
        <begin position="178"/>
        <end position="300"/>
    </location>
</feature>
<proteinExistence type="predicted"/>
<evidence type="ECO:0000259" key="2">
    <source>
        <dbReference type="Pfam" id="PF23647"/>
    </source>
</evidence>
<accession>A0A176W7Q9</accession>
<reference evidence="3" key="1">
    <citation type="submission" date="2016-03" db="EMBL/GenBank/DDBJ databases">
        <title>Mechanisms controlling the formation of the plant cell surface in tip-growing cells are functionally conserved among land plants.</title>
        <authorList>
            <person name="Honkanen S."/>
            <person name="Jones V.A."/>
            <person name="Morieri G."/>
            <person name="Champion C."/>
            <person name="Hetherington A.J."/>
            <person name="Kelly S."/>
            <person name="Saint-Marcoux D."/>
            <person name="Proust H."/>
            <person name="Prescott H."/>
            <person name="Dolan L."/>
        </authorList>
    </citation>
    <scope>NUCLEOTIDE SEQUENCE [LARGE SCALE GENOMIC DNA]</scope>
    <source>
        <tissue evidence="3">Whole gametophyte</tissue>
    </source>
</reference>
<protein>
    <recommendedName>
        <fullName evidence="5">Trafficking protein particle complex subunit 13</fullName>
    </recommendedName>
</protein>
<dbReference type="PANTHER" id="PTHR13134">
    <property type="entry name" value="TRAFFICKING PROTEIN PARTICLE COMPLEX SUBUNIT 13"/>
    <property type="match status" value="1"/>
</dbReference>
<gene>
    <name evidence="3" type="ORF">AXG93_2865s1020</name>
</gene>
<dbReference type="Pfam" id="PF06159">
    <property type="entry name" value="TRAPPC13_N"/>
    <property type="match status" value="1"/>
</dbReference>
<dbReference type="InterPro" id="IPR055427">
    <property type="entry name" value="TRAPPC13_N"/>
</dbReference>
<keyword evidence="4" id="KW-1185">Reference proteome</keyword>
<dbReference type="AlphaFoldDB" id="A0A176W7Q9"/>